<dbReference type="OrthoDB" id="6382392at2759"/>
<reference evidence="2" key="1">
    <citation type="submission" date="2021-02" db="EMBL/GenBank/DDBJ databases">
        <authorList>
            <person name="Nowell W R."/>
        </authorList>
    </citation>
    <scope>NUCLEOTIDE SEQUENCE</scope>
    <source>
        <strain evidence="2">Ploen Becks lab</strain>
    </source>
</reference>
<comment type="caution">
    <text evidence="2">The sequence shown here is derived from an EMBL/GenBank/DDBJ whole genome shotgun (WGS) entry which is preliminary data.</text>
</comment>
<name>A0A814JI98_9BILA</name>
<evidence type="ECO:0000313" key="2">
    <source>
        <dbReference type="EMBL" id="CAF1037841.1"/>
    </source>
</evidence>
<evidence type="ECO:0000259" key="1">
    <source>
        <dbReference type="PROSITE" id="PS00028"/>
    </source>
</evidence>
<proteinExistence type="predicted"/>
<dbReference type="InterPro" id="IPR013087">
    <property type="entry name" value="Znf_C2H2_type"/>
</dbReference>
<sequence length="90" mass="10409">MKIECFVCNKIFGSRKVIVKHLGSHEKFGSNIFPIQCLYTGCNGYKFGSLSGFNRHLRDFHKIDKLSKDSEMVISYDDQLEIDDNNLIFN</sequence>
<dbReference type="SMART" id="SM00355">
    <property type="entry name" value="ZnF_C2H2"/>
    <property type="match status" value="2"/>
</dbReference>
<dbReference type="PROSITE" id="PS00028">
    <property type="entry name" value="ZINC_FINGER_C2H2_1"/>
    <property type="match status" value="1"/>
</dbReference>
<protein>
    <recommendedName>
        <fullName evidence="1">C2H2-type domain-containing protein</fullName>
    </recommendedName>
</protein>
<accession>A0A814JI98</accession>
<dbReference type="AlphaFoldDB" id="A0A814JI98"/>
<dbReference type="Proteomes" id="UP000663879">
    <property type="component" value="Unassembled WGS sequence"/>
</dbReference>
<dbReference type="Gene3D" id="3.30.160.60">
    <property type="entry name" value="Classic Zinc Finger"/>
    <property type="match status" value="1"/>
</dbReference>
<organism evidence="2 3">
    <name type="scientific">Brachionus calyciflorus</name>
    <dbReference type="NCBI Taxonomy" id="104777"/>
    <lineage>
        <taxon>Eukaryota</taxon>
        <taxon>Metazoa</taxon>
        <taxon>Spiralia</taxon>
        <taxon>Gnathifera</taxon>
        <taxon>Rotifera</taxon>
        <taxon>Eurotatoria</taxon>
        <taxon>Monogononta</taxon>
        <taxon>Pseudotrocha</taxon>
        <taxon>Ploima</taxon>
        <taxon>Brachionidae</taxon>
        <taxon>Brachionus</taxon>
    </lineage>
</organism>
<feature type="domain" description="C2H2-type" evidence="1">
    <location>
        <begin position="5"/>
        <end position="25"/>
    </location>
</feature>
<keyword evidence="3" id="KW-1185">Reference proteome</keyword>
<dbReference type="EMBL" id="CAJNOC010004931">
    <property type="protein sequence ID" value="CAF1037841.1"/>
    <property type="molecule type" value="Genomic_DNA"/>
</dbReference>
<gene>
    <name evidence="2" type="ORF">OXX778_LOCUS18203</name>
</gene>
<evidence type="ECO:0000313" key="3">
    <source>
        <dbReference type="Proteomes" id="UP000663879"/>
    </source>
</evidence>